<feature type="region of interest" description="Disordered" evidence="1">
    <location>
        <begin position="81"/>
        <end position="101"/>
    </location>
</feature>
<sequence>MHALIPSREKAKSVAGLSVSELKEHITPSLQRRLTTSVIGLDRDTCSSSIHPWLSTRWRRATNLDFRCILLGHTRKIVSASQQEGPQLEEKSDGIWKDETNGRNDEASAFLGSTECEQAWFTEKTRFVEIAEAF</sequence>
<protein>
    <submittedName>
        <fullName evidence="2">Uncharacterized protein</fullName>
    </submittedName>
</protein>
<keyword evidence="3" id="KW-1185">Reference proteome</keyword>
<name>A0ABQ7LPU3_BRACM</name>
<comment type="caution">
    <text evidence="2">The sequence shown here is derived from an EMBL/GenBank/DDBJ whole genome shotgun (WGS) entry which is preliminary data.</text>
</comment>
<reference evidence="2 3" key="1">
    <citation type="submission" date="2021-03" db="EMBL/GenBank/DDBJ databases">
        <authorList>
            <person name="King G.J."/>
            <person name="Bancroft I."/>
            <person name="Baten A."/>
            <person name="Bloomfield J."/>
            <person name="Borpatragohain P."/>
            <person name="He Z."/>
            <person name="Irish N."/>
            <person name="Irwin J."/>
            <person name="Liu K."/>
            <person name="Mauleon R.P."/>
            <person name="Moore J."/>
            <person name="Morris R."/>
            <person name="Ostergaard L."/>
            <person name="Wang B."/>
            <person name="Wells R."/>
        </authorList>
    </citation>
    <scope>NUCLEOTIDE SEQUENCE [LARGE SCALE GENOMIC DNA]</scope>
    <source>
        <strain evidence="2">R-o-18</strain>
        <tissue evidence="2">Leaf</tissue>
    </source>
</reference>
<evidence type="ECO:0000313" key="3">
    <source>
        <dbReference type="Proteomes" id="UP000823674"/>
    </source>
</evidence>
<feature type="compositionally biased region" description="Basic and acidic residues" evidence="1">
    <location>
        <begin position="88"/>
        <end position="101"/>
    </location>
</feature>
<accession>A0ABQ7LPU3</accession>
<organism evidence="2 3">
    <name type="scientific">Brassica rapa subsp. trilocularis</name>
    <dbReference type="NCBI Taxonomy" id="1813537"/>
    <lineage>
        <taxon>Eukaryota</taxon>
        <taxon>Viridiplantae</taxon>
        <taxon>Streptophyta</taxon>
        <taxon>Embryophyta</taxon>
        <taxon>Tracheophyta</taxon>
        <taxon>Spermatophyta</taxon>
        <taxon>Magnoliopsida</taxon>
        <taxon>eudicotyledons</taxon>
        <taxon>Gunneridae</taxon>
        <taxon>Pentapetalae</taxon>
        <taxon>rosids</taxon>
        <taxon>malvids</taxon>
        <taxon>Brassicales</taxon>
        <taxon>Brassicaceae</taxon>
        <taxon>Brassiceae</taxon>
        <taxon>Brassica</taxon>
    </lineage>
</organism>
<evidence type="ECO:0000313" key="2">
    <source>
        <dbReference type="EMBL" id="KAG5388010.1"/>
    </source>
</evidence>
<evidence type="ECO:0000256" key="1">
    <source>
        <dbReference type="SAM" id="MobiDB-lite"/>
    </source>
</evidence>
<gene>
    <name evidence="2" type="primary">A08p004090.1_BraROA</name>
    <name evidence="2" type="ORF">IGI04_029551</name>
</gene>
<dbReference type="EMBL" id="JADBGQ010000007">
    <property type="protein sequence ID" value="KAG5388010.1"/>
    <property type="molecule type" value="Genomic_DNA"/>
</dbReference>
<dbReference type="Proteomes" id="UP000823674">
    <property type="component" value="Chromosome A08"/>
</dbReference>
<proteinExistence type="predicted"/>